<dbReference type="InterPro" id="IPR058594">
    <property type="entry name" value="PB1-like_dom_pln"/>
</dbReference>
<feature type="region of interest" description="Disordered" evidence="1">
    <location>
        <begin position="170"/>
        <end position="221"/>
    </location>
</feature>
<reference evidence="3" key="1">
    <citation type="submission" date="2009-06" db="EMBL/GenBank/DDBJ databases">
        <title>Characterization of an Arachis cardenasii introgression in peanut (A. hypogaea) carrying the root knot nematode resistance gene Rma.</title>
        <authorList>
            <person name="Nagy E.D."/>
            <person name="Taylor C.A."/>
            <person name="Knapp S.J."/>
        </authorList>
    </citation>
    <scope>NUCLEOTIDE SEQUENCE</scope>
</reference>
<feature type="region of interest" description="Disordered" evidence="1">
    <location>
        <begin position="127"/>
        <end position="155"/>
    </location>
</feature>
<evidence type="ECO:0000259" key="2">
    <source>
        <dbReference type="Pfam" id="PF26130"/>
    </source>
</evidence>
<feature type="domain" description="PB1-like" evidence="2">
    <location>
        <begin position="1"/>
        <end position="102"/>
    </location>
</feature>
<evidence type="ECO:0000313" key="3">
    <source>
        <dbReference type="EMBL" id="ACN78494.1"/>
    </source>
</evidence>
<protein>
    <recommendedName>
        <fullName evidence="2">PB1-like domain-containing protein</fullName>
    </recommendedName>
</protein>
<dbReference type="Pfam" id="PF26130">
    <property type="entry name" value="PB1-like"/>
    <property type="match status" value="1"/>
</dbReference>
<accession>C0L2V6</accession>
<feature type="compositionally biased region" description="Basic and acidic residues" evidence="1">
    <location>
        <begin position="133"/>
        <end position="143"/>
    </location>
</feature>
<name>C0L2V6_ARAHY</name>
<feature type="region of interest" description="Disordered" evidence="1">
    <location>
        <begin position="234"/>
        <end position="263"/>
    </location>
</feature>
<organism evidence="3">
    <name type="scientific">Arachis hypogaea</name>
    <name type="common">Peanut</name>
    <dbReference type="NCBI Taxonomy" id="3818"/>
    <lineage>
        <taxon>Eukaryota</taxon>
        <taxon>Viridiplantae</taxon>
        <taxon>Streptophyta</taxon>
        <taxon>Embryophyta</taxon>
        <taxon>Tracheophyta</taxon>
        <taxon>Spermatophyta</taxon>
        <taxon>Magnoliopsida</taxon>
        <taxon>eudicotyledons</taxon>
        <taxon>Gunneridae</taxon>
        <taxon>Pentapetalae</taxon>
        <taxon>rosids</taxon>
        <taxon>fabids</taxon>
        <taxon>Fabales</taxon>
        <taxon>Fabaceae</taxon>
        <taxon>Papilionoideae</taxon>
        <taxon>50 kb inversion clade</taxon>
        <taxon>dalbergioids sensu lato</taxon>
        <taxon>Dalbergieae</taxon>
        <taxon>Pterocarpus clade</taxon>
        <taxon>Arachis</taxon>
    </lineage>
</organism>
<dbReference type="AlphaFoldDB" id="C0L2V6"/>
<evidence type="ECO:0000256" key="1">
    <source>
        <dbReference type="SAM" id="MobiDB-lite"/>
    </source>
</evidence>
<feature type="compositionally biased region" description="Polar residues" evidence="1">
    <location>
        <begin position="205"/>
        <end position="221"/>
    </location>
</feature>
<dbReference type="EMBL" id="FJ654705">
    <property type="protein sequence ID" value="ACN78494.1"/>
    <property type="molecule type" value="Genomic_DNA"/>
</dbReference>
<sequence>MEDYVVPVFHHSGHFIRDNQGVLLYIDGKVNKFPKMDIDLICFFDLKTLFKGLGYLDYKAMYWFDPKTPDLERGLHPIKGDLEINHLRENKQMNQETDEFYLYFDHPIMVIPPEDINLNFDADADVEEESSDDGYKTTEDEPYRPPLVGFEDKDSDSDCLIEKRNTRKVGKKTEGGVGMQSSQRNIGARRKALKENKKAIDGPSTIKTNTNGATGSGSKYAGSNMSRAAVAAKPSIRAPKNAGQKGYGSTSSGPTANGPKTVRTSSLSLDHNILHQSSLALHLLFHHLDQVKASR</sequence>
<proteinExistence type="predicted"/>